<evidence type="ECO:0000256" key="1">
    <source>
        <dbReference type="SAM" id="MobiDB-lite"/>
    </source>
</evidence>
<dbReference type="EMBL" id="JBEPBX010000001">
    <property type="protein sequence ID" value="MER6611940.1"/>
    <property type="molecule type" value="Genomic_DNA"/>
</dbReference>
<dbReference type="Gene3D" id="3.30.450.20">
    <property type="entry name" value="PAS domain"/>
    <property type="match status" value="1"/>
</dbReference>
<dbReference type="InterPro" id="IPR035965">
    <property type="entry name" value="PAS-like_dom_sf"/>
</dbReference>
<dbReference type="SUPFAM" id="SSF55785">
    <property type="entry name" value="PYP-like sensor domain (PAS domain)"/>
    <property type="match status" value="1"/>
</dbReference>
<dbReference type="Proteomes" id="UP001445472">
    <property type="component" value="Unassembled WGS sequence"/>
</dbReference>
<dbReference type="CDD" id="cd00130">
    <property type="entry name" value="PAS"/>
    <property type="match status" value="1"/>
</dbReference>
<proteinExistence type="predicted"/>
<evidence type="ECO:0000259" key="2">
    <source>
        <dbReference type="Pfam" id="PF08448"/>
    </source>
</evidence>
<dbReference type="InterPro" id="IPR013656">
    <property type="entry name" value="PAS_4"/>
</dbReference>
<dbReference type="RefSeq" id="WP_351974457.1">
    <property type="nucleotide sequence ID" value="NZ_JBEPBX010000001.1"/>
</dbReference>
<reference evidence="3 4" key="1">
    <citation type="submission" date="2024-06" db="EMBL/GenBank/DDBJ databases">
        <title>The Natural Products Discovery Center: Release of the First 8490 Sequenced Strains for Exploring Actinobacteria Biosynthetic Diversity.</title>
        <authorList>
            <person name="Kalkreuter E."/>
            <person name="Kautsar S.A."/>
            <person name="Yang D."/>
            <person name="Bader C.D."/>
            <person name="Teijaro C.N."/>
            <person name="Fluegel L."/>
            <person name="Davis C.M."/>
            <person name="Simpson J.R."/>
            <person name="Lauterbach L."/>
            <person name="Steele A.D."/>
            <person name="Gui C."/>
            <person name="Meng S."/>
            <person name="Li G."/>
            <person name="Viehrig K."/>
            <person name="Ye F."/>
            <person name="Su P."/>
            <person name="Kiefer A.F."/>
            <person name="Nichols A."/>
            <person name="Cepeda A.J."/>
            <person name="Yan W."/>
            <person name="Fan B."/>
            <person name="Jiang Y."/>
            <person name="Adhikari A."/>
            <person name="Zheng C.-J."/>
            <person name="Schuster L."/>
            <person name="Cowan T.M."/>
            <person name="Smanski M.J."/>
            <person name="Chevrette M.G."/>
            <person name="De Carvalho L.P.S."/>
            <person name="Shen B."/>
        </authorList>
    </citation>
    <scope>NUCLEOTIDE SEQUENCE [LARGE SCALE GENOMIC DNA]</scope>
    <source>
        <strain evidence="3 4">NPDC000837</strain>
    </source>
</reference>
<dbReference type="Pfam" id="PF08448">
    <property type="entry name" value="PAS_4"/>
    <property type="match status" value="1"/>
</dbReference>
<feature type="domain" description="PAS fold-4" evidence="2">
    <location>
        <begin position="80"/>
        <end position="169"/>
    </location>
</feature>
<feature type="compositionally biased region" description="Gly residues" evidence="1">
    <location>
        <begin position="192"/>
        <end position="206"/>
    </location>
</feature>
<keyword evidence="4" id="KW-1185">Reference proteome</keyword>
<feature type="region of interest" description="Disordered" evidence="1">
    <location>
        <begin position="188"/>
        <end position="209"/>
    </location>
</feature>
<dbReference type="InterPro" id="IPR000014">
    <property type="entry name" value="PAS"/>
</dbReference>
<protein>
    <submittedName>
        <fullName evidence="3">PAS domain-containing protein</fullName>
    </submittedName>
</protein>
<organism evidence="3 4">
    <name type="scientific">Streptomyces xantholiticus</name>
    <dbReference type="NCBI Taxonomy" id="68285"/>
    <lineage>
        <taxon>Bacteria</taxon>
        <taxon>Bacillati</taxon>
        <taxon>Actinomycetota</taxon>
        <taxon>Actinomycetes</taxon>
        <taxon>Kitasatosporales</taxon>
        <taxon>Streptomycetaceae</taxon>
        <taxon>Streptomyces</taxon>
    </lineage>
</organism>
<gene>
    <name evidence="3" type="ORF">ABT276_00650</name>
</gene>
<accession>A0ABV1UMA7</accession>
<evidence type="ECO:0000313" key="4">
    <source>
        <dbReference type="Proteomes" id="UP001445472"/>
    </source>
</evidence>
<sequence length="408" mass="42393">MAESDEFGNDLEDFVRRVAELRAARGLPQDEQQTLLDAALFELQHVAETLWPKFERLAGHGPARAVADRTELQLLRALFQRLPLPVALIGGDTVVRRMNLAATDLTGVRAGFAAGRPLSGLLRPGDRGALRSQAAAVARGEGPRSLRVHLQKRPDETLRATLTALRPPNEPQPAVLMILQSDTVPAPDRTGIGAGPSGERGPGQGTIGTRLRRATAPDLAEAAGHAAQMDLLDAMTTALLRAPAGDPEAALAAAAAVLASHGADWVVADLVTGAGLRRTAVLGPAGEEADALAARISAQDPADCPLVVESAAEGSSVLQVRPEDLDSFGRDRAGDSVLVQADVTSLMCVALRAPAEGPPAGEAGEETGPVLGVVSLFRSGGTPAFSMAQARAVHVVSRHVALAMRRSA</sequence>
<comment type="caution">
    <text evidence="3">The sequence shown here is derived from an EMBL/GenBank/DDBJ whole genome shotgun (WGS) entry which is preliminary data.</text>
</comment>
<name>A0ABV1UMA7_9ACTN</name>
<evidence type="ECO:0000313" key="3">
    <source>
        <dbReference type="EMBL" id="MER6611940.1"/>
    </source>
</evidence>